<name>A0A849BVX8_9ACTN</name>
<evidence type="ECO:0000313" key="2">
    <source>
        <dbReference type="Proteomes" id="UP000555552"/>
    </source>
</evidence>
<accession>A0A849BVX8</accession>
<dbReference type="Proteomes" id="UP000555552">
    <property type="component" value="Unassembled WGS sequence"/>
</dbReference>
<evidence type="ECO:0008006" key="3">
    <source>
        <dbReference type="Google" id="ProtNLM"/>
    </source>
</evidence>
<protein>
    <recommendedName>
        <fullName evidence="3">PH domain-containing protein</fullName>
    </recommendedName>
</protein>
<gene>
    <name evidence="1" type="ORF">HLB09_11210</name>
</gene>
<proteinExistence type="predicted"/>
<comment type="caution">
    <text evidence="1">The sequence shown here is derived from an EMBL/GenBank/DDBJ whole genome shotgun (WGS) entry which is preliminary data.</text>
</comment>
<reference evidence="1 2" key="1">
    <citation type="submission" date="2020-05" db="EMBL/GenBank/DDBJ databases">
        <title>MicrobeNet Type strains.</title>
        <authorList>
            <person name="Nicholson A.C."/>
        </authorList>
    </citation>
    <scope>NUCLEOTIDE SEQUENCE [LARGE SCALE GENOMIC DNA]</scope>
    <source>
        <strain evidence="1 2">JCM 14547</strain>
    </source>
</reference>
<keyword evidence="2" id="KW-1185">Reference proteome</keyword>
<sequence length="164" mass="16717">MGAGDDELRVDTTGLRAAYLAEGREPLLSPGGARALRGLVVAVAAVLGLAALRGADAVAHLVGVGAFGLGGELLARALDRTTRITPTHLDVRPAGRRRVVAWDDVRELVPPGRLGDGGHALLADGTAVPLPHVPREDVERLTAALAAAREEHRTGAADGEAAGG</sequence>
<dbReference type="AlphaFoldDB" id="A0A849BVX8"/>
<dbReference type="EMBL" id="JABEMA010000174">
    <property type="protein sequence ID" value="NNH23646.1"/>
    <property type="molecule type" value="Genomic_DNA"/>
</dbReference>
<evidence type="ECO:0000313" key="1">
    <source>
        <dbReference type="EMBL" id="NNH23646.1"/>
    </source>
</evidence>
<dbReference type="RefSeq" id="WP_171203452.1">
    <property type="nucleotide sequence ID" value="NZ_BAAANP010000001.1"/>
</dbReference>
<organism evidence="1 2">
    <name type="scientific">Pseudokineococcus marinus</name>
    <dbReference type="NCBI Taxonomy" id="351215"/>
    <lineage>
        <taxon>Bacteria</taxon>
        <taxon>Bacillati</taxon>
        <taxon>Actinomycetota</taxon>
        <taxon>Actinomycetes</taxon>
        <taxon>Kineosporiales</taxon>
        <taxon>Kineosporiaceae</taxon>
        <taxon>Pseudokineococcus</taxon>
    </lineage>
</organism>